<evidence type="ECO:0000313" key="12">
    <source>
        <dbReference type="Proteomes" id="UP000774326"/>
    </source>
</evidence>
<keyword evidence="2" id="KW-0479">Metal-binding</keyword>
<dbReference type="GO" id="GO:0045944">
    <property type="term" value="P:positive regulation of transcription by RNA polymerase II"/>
    <property type="evidence" value="ECO:0007669"/>
    <property type="project" value="TreeGrafter"/>
</dbReference>
<evidence type="ECO:0000256" key="6">
    <source>
        <dbReference type="ARBA" id="ARBA00023163"/>
    </source>
</evidence>
<feature type="compositionally biased region" description="Polar residues" evidence="9">
    <location>
        <begin position="192"/>
        <end position="225"/>
    </location>
</feature>
<dbReference type="Proteomes" id="UP000774326">
    <property type="component" value="Unassembled WGS sequence"/>
</dbReference>
<evidence type="ECO:0000256" key="3">
    <source>
        <dbReference type="ARBA" id="ARBA00022771"/>
    </source>
</evidence>
<evidence type="ECO:0000256" key="5">
    <source>
        <dbReference type="ARBA" id="ARBA00023015"/>
    </source>
</evidence>
<gene>
    <name evidence="11" type="ORF">WICPIJ_007043</name>
</gene>
<sequence length="344" mass="37901">MPESKSTCSNCQVTKTPMWRRTLDSDTDKIITLCNACGLYYKSKGSHRPNVLISKKSLLTTTQLLDKITKDLPHDTLRVIPNQQDIKLTDLKIITCSNCSNMNTSIWRKDENGKNICNACGLYYKKKGVHRVVKSHTKKNDVYFEIDQGNLLRFNVIKRRKRSVSASTSASAPGSEDLTRSHSVAQPPASAPLSSISTPTTYTSDVSSNINPRESTTSFRRSSMDLTPYQYQPTFTQEYNIKTMSYPNINVNSSSSALSYLSMIADSSMGSLDSTLESSPVPSALNDLQIRGHNSNNQTSRSSDTRTVSATNMVNQLENDLTVSAGGDDKKAVSLPSISSLLNI</sequence>
<keyword evidence="7" id="KW-0539">Nucleus</keyword>
<proteinExistence type="predicted"/>
<dbReference type="InterPro" id="IPR013088">
    <property type="entry name" value="Znf_NHR/GATA"/>
</dbReference>
<dbReference type="Pfam" id="PF00320">
    <property type="entry name" value="GATA"/>
    <property type="match status" value="2"/>
</dbReference>
<dbReference type="InterPro" id="IPR000679">
    <property type="entry name" value="Znf_GATA"/>
</dbReference>
<dbReference type="GO" id="GO:0000978">
    <property type="term" value="F:RNA polymerase II cis-regulatory region sequence-specific DNA binding"/>
    <property type="evidence" value="ECO:0007669"/>
    <property type="project" value="TreeGrafter"/>
</dbReference>
<dbReference type="PANTHER" id="PTHR10071:SF335">
    <property type="entry name" value="IRON-SENSING TRANSCRIPTIONAL REPRESSOR-RELATED"/>
    <property type="match status" value="1"/>
</dbReference>
<keyword evidence="6" id="KW-0804">Transcription</keyword>
<comment type="subcellular location">
    <subcellularLocation>
        <location evidence="1">Nucleus</location>
    </subcellularLocation>
</comment>
<comment type="caution">
    <text evidence="11">The sequence shown here is derived from an EMBL/GenBank/DDBJ whole genome shotgun (WGS) entry which is preliminary data.</text>
</comment>
<dbReference type="SUPFAM" id="SSF57716">
    <property type="entry name" value="Glucocorticoid receptor-like (DNA-binding domain)"/>
    <property type="match status" value="2"/>
</dbReference>
<evidence type="ECO:0000256" key="1">
    <source>
        <dbReference type="ARBA" id="ARBA00004123"/>
    </source>
</evidence>
<accession>A0A9P8Q2M3</accession>
<keyword evidence="4" id="KW-0862">Zinc</keyword>
<dbReference type="OrthoDB" id="515401at2759"/>
<keyword evidence="12" id="KW-1185">Reference proteome</keyword>
<dbReference type="Gene3D" id="3.30.50.10">
    <property type="entry name" value="Erythroid Transcription Factor GATA-1, subunit A"/>
    <property type="match status" value="2"/>
</dbReference>
<evidence type="ECO:0000313" key="11">
    <source>
        <dbReference type="EMBL" id="KAH3681972.1"/>
    </source>
</evidence>
<evidence type="ECO:0000256" key="2">
    <source>
        <dbReference type="ARBA" id="ARBA00022723"/>
    </source>
</evidence>
<dbReference type="PRINTS" id="PR00619">
    <property type="entry name" value="GATAZNFINGER"/>
</dbReference>
<keyword evidence="3 8" id="KW-0863">Zinc-finger</keyword>
<reference evidence="11" key="1">
    <citation type="journal article" date="2021" name="Open Biol.">
        <title>Shared evolutionary footprints suggest mitochondrial oxidative damage underlies multiple complex I losses in fungi.</title>
        <authorList>
            <person name="Schikora-Tamarit M.A."/>
            <person name="Marcet-Houben M."/>
            <person name="Nosek J."/>
            <person name="Gabaldon T."/>
        </authorList>
    </citation>
    <scope>NUCLEOTIDE SEQUENCE</scope>
    <source>
        <strain evidence="11">CBS2887</strain>
    </source>
</reference>
<evidence type="ECO:0000256" key="8">
    <source>
        <dbReference type="PROSITE-ProRule" id="PRU00094"/>
    </source>
</evidence>
<dbReference type="GO" id="GO:0000122">
    <property type="term" value="P:negative regulation of transcription by RNA polymerase II"/>
    <property type="evidence" value="ECO:0007669"/>
    <property type="project" value="TreeGrafter"/>
</dbReference>
<reference evidence="11" key="2">
    <citation type="submission" date="2021-01" db="EMBL/GenBank/DDBJ databases">
        <authorList>
            <person name="Schikora-Tamarit M.A."/>
        </authorList>
    </citation>
    <scope>NUCLEOTIDE SEQUENCE</scope>
    <source>
        <strain evidence="11">CBS2887</strain>
    </source>
</reference>
<evidence type="ECO:0000259" key="10">
    <source>
        <dbReference type="PROSITE" id="PS50114"/>
    </source>
</evidence>
<evidence type="ECO:0000256" key="4">
    <source>
        <dbReference type="ARBA" id="ARBA00022833"/>
    </source>
</evidence>
<feature type="region of interest" description="Disordered" evidence="9">
    <location>
        <begin position="163"/>
        <end position="225"/>
    </location>
</feature>
<evidence type="ECO:0000256" key="7">
    <source>
        <dbReference type="ARBA" id="ARBA00023242"/>
    </source>
</evidence>
<dbReference type="AlphaFoldDB" id="A0A9P8Q2M3"/>
<feature type="domain" description="GATA-type" evidence="10">
    <location>
        <begin position="2"/>
        <end position="62"/>
    </location>
</feature>
<organism evidence="11 12">
    <name type="scientific">Wickerhamomyces pijperi</name>
    <name type="common">Yeast</name>
    <name type="synonym">Pichia pijperi</name>
    <dbReference type="NCBI Taxonomy" id="599730"/>
    <lineage>
        <taxon>Eukaryota</taxon>
        <taxon>Fungi</taxon>
        <taxon>Dikarya</taxon>
        <taxon>Ascomycota</taxon>
        <taxon>Saccharomycotina</taxon>
        <taxon>Saccharomycetes</taxon>
        <taxon>Phaffomycetales</taxon>
        <taxon>Wickerhamomycetaceae</taxon>
        <taxon>Wickerhamomyces</taxon>
    </lineage>
</organism>
<dbReference type="EMBL" id="JAEUBG010004113">
    <property type="protein sequence ID" value="KAH3681972.1"/>
    <property type="molecule type" value="Genomic_DNA"/>
</dbReference>
<protein>
    <recommendedName>
        <fullName evidence="10">GATA-type domain-containing protein</fullName>
    </recommendedName>
</protein>
<evidence type="ECO:0000256" key="9">
    <source>
        <dbReference type="SAM" id="MobiDB-lite"/>
    </source>
</evidence>
<dbReference type="SMART" id="SM00401">
    <property type="entry name" value="ZnF_GATA"/>
    <property type="match status" value="2"/>
</dbReference>
<dbReference type="PROSITE" id="PS00344">
    <property type="entry name" value="GATA_ZN_FINGER_1"/>
    <property type="match status" value="1"/>
</dbReference>
<dbReference type="PANTHER" id="PTHR10071">
    <property type="entry name" value="TRANSCRIPTION FACTOR GATA FAMILY MEMBER"/>
    <property type="match status" value="1"/>
</dbReference>
<dbReference type="CDD" id="cd00202">
    <property type="entry name" value="ZnF_GATA"/>
    <property type="match status" value="2"/>
</dbReference>
<dbReference type="GO" id="GO:0008270">
    <property type="term" value="F:zinc ion binding"/>
    <property type="evidence" value="ECO:0007669"/>
    <property type="project" value="UniProtKB-KW"/>
</dbReference>
<keyword evidence="5" id="KW-0805">Transcription regulation</keyword>
<dbReference type="GO" id="GO:0000981">
    <property type="term" value="F:DNA-binding transcription factor activity, RNA polymerase II-specific"/>
    <property type="evidence" value="ECO:0007669"/>
    <property type="project" value="TreeGrafter"/>
</dbReference>
<name>A0A9P8Q2M3_WICPI</name>
<dbReference type="PROSITE" id="PS50114">
    <property type="entry name" value="GATA_ZN_FINGER_2"/>
    <property type="match status" value="2"/>
</dbReference>
<dbReference type="InterPro" id="IPR039355">
    <property type="entry name" value="Transcription_factor_GATA"/>
</dbReference>
<feature type="domain" description="GATA-type" evidence="10">
    <location>
        <begin position="96"/>
        <end position="160"/>
    </location>
</feature>
<dbReference type="GO" id="GO:0005634">
    <property type="term" value="C:nucleus"/>
    <property type="evidence" value="ECO:0007669"/>
    <property type="project" value="UniProtKB-SubCell"/>
</dbReference>